<keyword evidence="2" id="KW-1015">Disulfide bond</keyword>
<dbReference type="Gene3D" id="2.60.120.260">
    <property type="entry name" value="Galactose-binding domain-like"/>
    <property type="match status" value="1"/>
</dbReference>
<evidence type="ECO:0000313" key="6">
    <source>
        <dbReference type="EMBL" id="GAA2014619.1"/>
    </source>
</evidence>
<evidence type="ECO:0000259" key="5">
    <source>
        <dbReference type="SMART" id="SM00560"/>
    </source>
</evidence>
<dbReference type="InterPro" id="IPR006558">
    <property type="entry name" value="LamG-like"/>
</dbReference>
<sequence>MRYPQRAVLRTHVGLAAAITALAVATPAALAAAPPPTPPASAATASAAAGQADKTDKNGKTDKTDTKPHADPAATSIAPDAAAATAKAKATKAPAEIPSLTTENTRTLVKPDGTLHLESYAQPVRVKQNNAWTPVDTTLVKRADGTIAPKATVGTAVFSGGGRAPAVSLAHGSQRLDLTWPTALPAPVLDGSSATYPDVLPGVDLKLTATATAYTEVLVVRDATAAQNPALKTLKLSVTGTGLKVRANDDDTMSALDPAGKEVYRSSPAIMWDSSVDPKAGDVPTTTDPGSGHVSKVHLAATAHGKASQNSQSAGTQAADSLDVALDVPDTALHGPGVTYPVVIDPWFSGGSMYWVTVSNKGYNTYNNSSMDARLGYCGWTGCNYDVMRSYFDMDVSGIAARNGFHANLTSAYFYITQDHDASCSSEPTDINESGWVDGNTKWPGPLQRQLDTQWSDAGGNSACPKSAGVVAFNVASGIQDAINYGWTTFTVGLHADNESDPYQWKRFWNNPHLDIDFDFPPLGPSSNGLYVSGEFACNGVNYINNPTNFVVNAWAQDGNANQLPLKYWYEVWQAGGSRMSWNWNYAPVQSSPAMWASWQTNYGTFPNGNYSFRATVENVPQNDPAPPSWAYTGASGENDSNYNNSIANSPWHNFTVLSETMPQPSVRSYDYQTDQNGNPTWGWPQNASPVGQFVLGNSGNANTVGYSYAFDSGGAINAVDNGTCSYDSQTTSGGATYGLISDKSGLATLNLPANMAPGHHTLYVKSFDAAHNMSPTATRYEFFIAPSTTVTQTKFEAEDTASVKIAASAPVGATAPTTQSQNWAGTALWSGGTQVVFTGHEAGDKYTLKFTTTQDADYAVGLGLTKATDYGKLRIDIDGTVLNGTDTTPFDGYSATTASGLFGSGMRLTAGEHTVTLTVVGTNPATANSASKLQYQAGVDYIKAVPVSSVSFASFSAAMDNHGISDDSAPAAANLDYGNRNPDGDLGAATGSGASLSKQALAAAGLGAGTSFTLSGLNFKMPSANSAGNDNVVAMGQTITLDPAQQIPASAVGLLVASTCGVTPQSSATVTYTPTGPVADHPVTSPIQDWITGPAQTAAYSPASINTAGGAVQRPARIYLMVLPANPGATLQSITLPNYGTSLIPGTCPTALHVLAVGVRPAGSANAGTTADTAGTHPLTATGAVGFSPDHGSPAATGGSAVFDGTGGYLSAGAPVVDTTKSFSVAEWVKITATPAGKWQTTIVQQGTTVEGFVLDYNPTADRWAFSRANTDTANAPGSGALSASSPALGQWTHLAGVYDSTAGTIALYVNGVLQNTAAYTAAMPSSGPLVVGRGWYNGAACNPFLGSISDVQLYQRALSATDVSTLATAEAPAAVNTPTPPAGLWPLSDFGRSWVGAWASAPNTGAKAGSGNIFAGQTIRQTVHPSTLGSGSDTKVRVRLGNRFDATAATVTTATVALAGTGAAAKTAVPLTFGGSANRAVTIQPGAEVYSDPVPLSALGGTGDLTVSLYLANGAAAAPESPQASAVGYVATGDKTADTAGAAATWTPLAAGSTGWYFVSGVDVTSTDTTQGTVAVLGDQNSASASAAVPSWVDKVPGALGTAGVASPGGVVNLSAGGVTAAGVANSLGQRMQDWWRLSDGTGGTAADLLGGSPLTLSGSTWSTDHPSTTTGSVALNGTSAYGAAAGSAIDTSAGFTVSAWAKLSRLPSGNAEVVAAEGGTTSSLMVGYAAGSKTWWASMPTADTTNPGMASATAPANSAQVGTWTHLTAVYDASTRSLKLYVNGSLAATTTGVTGFKATGALTLGRSIWNGTQTDYWPGNVADVQAFQQVLPASDVAVLAAGGGADLQAANLLNASALDEPNTRAVVLALGANDLAHGDTPAVIEANLQALATDLKSGLKQYKGPNGSYTVNVVIATVPSQGWAASDPREQARVALNNDLLAFKVGGVDGVEDMAAAVASAGSGATAAAIATAVATRFANDVANYAIAI</sequence>
<dbReference type="SUPFAM" id="SSF49899">
    <property type="entry name" value="Concanavalin A-like lectins/glucanases"/>
    <property type="match status" value="2"/>
</dbReference>
<evidence type="ECO:0000256" key="1">
    <source>
        <dbReference type="ARBA" id="ARBA00022729"/>
    </source>
</evidence>
<dbReference type="InterPro" id="IPR013320">
    <property type="entry name" value="ConA-like_dom_sf"/>
</dbReference>
<dbReference type="RefSeq" id="WP_344664009.1">
    <property type="nucleotide sequence ID" value="NZ_BAAAQN010000003.1"/>
</dbReference>
<name>A0ABP5F5V2_9ACTN</name>
<dbReference type="PANTHER" id="PTHR43784">
    <property type="entry name" value="GDSL-LIKE LIPASE/ACYLHYDROLASE, PUTATIVE (AFU_ORTHOLOGUE AFUA_2G00820)-RELATED"/>
    <property type="match status" value="1"/>
</dbReference>
<evidence type="ECO:0000256" key="2">
    <source>
        <dbReference type="ARBA" id="ARBA00023157"/>
    </source>
</evidence>
<proteinExistence type="predicted"/>
<accession>A0ABP5F5V2</accession>
<dbReference type="SMART" id="SM00560">
    <property type="entry name" value="LamGL"/>
    <property type="match status" value="2"/>
</dbReference>
<evidence type="ECO:0000313" key="7">
    <source>
        <dbReference type="Proteomes" id="UP001500751"/>
    </source>
</evidence>
<dbReference type="SUPFAM" id="SSF52266">
    <property type="entry name" value="SGNH hydrolase"/>
    <property type="match status" value="1"/>
</dbReference>
<gene>
    <name evidence="6" type="ORF">GCM10009839_07060</name>
</gene>
<comment type="caution">
    <text evidence="6">The sequence shown here is derived from an EMBL/GenBank/DDBJ whole genome shotgun (WGS) entry which is preliminary data.</text>
</comment>
<dbReference type="InterPro" id="IPR053140">
    <property type="entry name" value="GDSL_Rv0518-like"/>
</dbReference>
<feature type="domain" description="LamG-like jellyroll fold" evidence="5">
    <location>
        <begin position="1696"/>
        <end position="1837"/>
    </location>
</feature>
<keyword evidence="7" id="KW-1185">Reference proteome</keyword>
<keyword evidence="1 4" id="KW-0732">Signal</keyword>
<dbReference type="Gene3D" id="2.60.120.200">
    <property type="match status" value="2"/>
</dbReference>
<dbReference type="Pfam" id="PF13385">
    <property type="entry name" value="Laminin_G_3"/>
    <property type="match status" value="2"/>
</dbReference>
<dbReference type="EMBL" id="BAAAQN010000003">
    <property type="protein sequence ID" value="GAA2014619.1"/>
    <property type="molecule type" value="Genomic_DNA"/>
</dbReference>
<feature type="region of interest" description="Disordered" evidence="3">
    <location>
        <begin position="31"/>
        <end position="106"/>
    </location>
</feature>
<feature type="compositionally biased region" description="Basic and acidic residues" evidence="3">
    <location>
        <begin position="53"/>
        <end position="70"/>
    </location>
</feature>
<dbReference type="PANTHER" id="PTHR43784:SF2">
    <property type="entry name" value="GDSL-LIKE LIPASE_ACYLHYDROLASE, PUTATIVE (AFU_ORTHOLOGUE AFUA_2G00820)-RELATED"/>
    <property type="match status" value="1"/>
</dbReference>
<feature type="compositionally biased region" description="Low complexity" evidence="3">
    <location>
        <begin position="40"/>
        <end position="49"/>
    </location>
</feature>
<reference evidence="7" key="1">
    <citation type="journal article" date="2019" name="Int. J. Syst. Evol. Microbiol.">
        <title>The Global Catalogue of Microorganisms (GCM) 10K type strain sequencing project: providing services to taxonomists for standard genome sequencing and annotation.</title>
        <authorList>
            <consortium name="The Broad Institute Genomics Platform"/>
            <consortium name="The Broad Institute Genome Sequencing Center for Infectious Disease"/>
            <person name="Wu L."/>
            <person name="Ma J."/>
        </authorList>
    </citation>
    <scope>NUCLEOTIDE SEQUENCE [LARGE SCALE GENOMIC DNA]</scope>
    <source>
        <strain evidence="7">JCM 16014</strain>
    </source>
</reference>
<feature type="signal peptide" evidence="4">
    <location>
        <begin position="1"/>
        <end position="31"/>
    </location>
</feature>
<evidence type="ECO:0000256" key="4">
    <source>
        <dbReference type="SAM" id="SignalP"/>
    </source>
</evidence>
<protein>
    <recommendedName>
        <fullName evidence="5">LamG-like jellyroll fold domain-containing protein</fullName>
    </recommendedName>
</protein>
<feature type="chain" id="PRO_5045237787" description="LamG-like jellyroll fold domain-containing protein" evidence="4">
    <location>
        <begin position="32"/>
        <end position="1992"/>
    </location>
</feature>
<organism evidence="6 7">
    <name type="scientific">Catenulispora yoronensis</name>
    <dbReference type="NCBI Taxonomy" id="450799"/>
    <lineage>
        <taxon>Bacteria</taxon>
        <taxon>Bacillati</taxon>
        <taxon>Actinomycetota</taxon>
        <taxon>Actinomycetes</taxon>
        <taxon>Catenulisporales</taxon>
        <taxon>Catenulisporaceae</taxon>
        <taxon>Catenulispora</taxon>
    </lineage>
</organism>
<evidence type="ECO:0000256" key="3">
    <source>
        <dbReference type="SAM" id="MobiDB-lite"/>
    </source>
</evidence>
<dbReference type="Proteomes" id="UP001500751">
    <property type="component" value="Unassembled WGS sequence"/>
</dbReference>
<feature type="domain" description="LamG-like jellyroll fold" evidence="5">
    <location>
        <begin position="1222"/>
        <end position="1363"/>
    </location>
</feature>
<feature type="compositionally biased region" description="Low complexity" evidence="3">
    <location>
        <begin position="71"/>
        <end position="95"/>
    </location>
</feature>